<dbReference type="Gene3D" id="1.10.150.80">
    <property type="entry name" value="HRDC domain"/>
    <property type="match status" value="1"/>
</dbReference>
<dbReference type="SMART" id="SM00341">
    <property type="entry name" value="HRDC"/>
    <property type="match status" value="1"/>
</dbReference>
<dbReference type="InterPro" id="IPR010997">
    <property type="entry name" value="HRDC-like_sf"/>
</dbReference>
<evidence type="ECO:0000313" key="9">
    <source>
        <dbReference type="Proteomes" id="UP001595711"/>
    </source>
</evidence>
<organism evidence="8 9">
    <name type="scientific">Ferrovibrio xuzhouensis</name>
    <dbReference type="NCBI Taxonomy" id="1576914"/>
    <lineage>
        <taxon>Bacteria</taxon>
        <taxon>Pseudomonadati</taxon>
        <taxon>Pseudomonadota</taxon>
        <taxon>Alphaproteobacteria</taxon>
        <taxon>Rhodospirillales</taxon>
        <taxon>Rhodospirillaceae</taxon>
        <taxon>Ferrovibrio</taxon>
    </lineage>
</organism>
<comment type="catalytic activity">
    <reaction evidence="6">
        <text>Exonucleolytic cleavage that removes extra residues from the 3'-terminus of tRNA to produce 5'-mononucleotides.</text>
        <dbReference type="EC" id="3.1.13.5"/>
    </reaction>
</comment>
<reference evidence="9" key="1">
    <citation type="journal article" date="2019" name="Int. J. Syst. Evol. Microbiol.">
        <title>The Global Catalogue of Microorganisms (GCM) 10K type strain sequencing project: providing services to taxonomists for standard genome sequencing and annotation.</title>
        <authorList>
            <consortium name="The Broad Institute Genomics Platform"/>
            <consortium name="The Broad Institute Genome Sequencing Center for Infectious Disease"/>
            <person name="Wu L."/>
            <person name="Ma J."/>
        </authorList>
    </citation>
    <scope>NUCLEOTIDE SEQUENCE [LARGE SCALE GENOMIC DNA]</scope>
    <source>
        <strain evidence="9">KCTC 42182</strain>
    </source>
</reference>
<comment type="function">
    <text evidence="6">Exonuclease involved in the 3' processing of various precursor tRNAs. Initiates hydrolysis at the 3'-terminus of an RNA molecule and releases 5'-mononucleotides.</text>
</comment>
<keyword evidence="1 6" id="KW-0963">Cytoplasm</keyword>
<evidence type="ECO:0000256" key="4">
    <source>
        <dbReference type="ARBA" id="ARBA00022801"/>
    </source>
</evidence>
<dbReference type="SUPFAM" id="SSF47819">
    <property type="entry name" value="HRDC-like"/>
    <property type="match status" value="2"/>
</dbReference>
<gene>
    <name evidence="6 8" type="primary">rnd</name>
    <name evidence="8" type="ORF">ACFOOQ_15340</name>
</gene>
<dbReference type="CDD" id="cd06142">
    <property type="entry name" value="RNaseD_exo"/>
    <property type="match status" value="1"/>
</dbReference>
<evidence type="ECO:0000256" key="6">
    <source>
        <dbReference type="HAMAP-Rule" id="MF_01899"/>
    </source>
</evidence>
<keyword evidence="4 6" id="KW-0378">Hydrolase</keyword>
<dbReference type="InterPro" id="IPR002562">
    <property type="entry name" value="3'-5'_exonuclease_dom"/>
</dbReference>
<evidence type="ECO:0000259" key="7">
    <source>
        <dbReference type="PROSITE" id="PS50967"/>
    </source>
</evidence>
<dbReference type="PANTHER" id="PTHR47649">
    <property type="entry name" value="RIBONUCLEASE D"/>
    <property type="match status" value="1"/>
</dbReference>
<dbReference type="PROSITE" id="PS50967">
    <property type="entry name" value="HRDC"/>
    <property type="match status" value="1"/>
</dbReference>
<keyword evidence="9" id="KW-1185">Reference proteome</keyword>
<accession>A0ABV7VHD7</accession>
<dbReference type="InterPro" id="IPR036397">
    <property type="entry name" value="RNaseH_sf"/>
</dbReference>
<dbReference type="NCBIfam" id="TIGR01388">
    <property type="entry name" value="rnd"/>
    <property type="match status" value="1"/>
</dbReference>
<name>A0ABV7VHD7_9PROT</name>
<dbReference type="InterPro" id="IPR006292">
    <property type="entry name" value="RNase_D"/>
</dbReference>
<dbReference type="RefSeq" id="WP_379728228.1">
    <property type="nucleotide sequence ID" value="NZ_JBHRYJ010000003.1"/>
</dbReference>
<comment type="similarity">
    <text evidence="6">Belongs to the RNase D family.</text>
</comment>
<dbReference type="SUPFAM" id="SSF53098">
    <property type="entry name" value="Ribonuclease H-like"/>
    <property type="match status" value="1"/>
</dbReference>
<evidence type="ECO:0000256" key="5">
    <source>
        <dbReference type="ARBA" id="ARBA00022839"/>
    </source>
</evidence>
<keyword evidence="3 6" id="KW-0540">Nuclease</keyword>
<dbReference type="Proteomes" id="UP001595711">
    <property type="component" value="Unassembled WGS sequence"/>
</dbReference>
<comment type="cofactor">
    <cofactor evidence="6">
        <name>a divalent metal cation</name>
        <dbReference type="ChEBI" id="CHEBI:60240"/>
    </cofactor>
</comment>
<comment type="caution">
    <text evidence="8">The sequence shown here is derived from an EMBL/GenBank/DDBJ whole genome shotgun (WGS) entry which is preliminary data.</text>
</comment>
<dbReference type="InterPro" id="IPR044876">
    <property type="entry name" value="HRDC_dom_sf"/>
</dbReference>
<dbReference type="EC" id="3.1.13.5" evidence="6"/>
<dbReference type="Gene3D" id="3.30.420.10">
    <property type="entry name" value="Ribonuclease H-like superfamily/Ribonuclease H"/>
    <property type="match status" value="1"/>
</dbReference>
<evidence type="ECO:0000256" key="2">
    <source>
        <dbReference type="ARBA" id="ARBA00022694"/>
    </source>
</evidence>
<sequence>MNADPTPITTTDALSRFCESLAAVPYVTVDTEFMRETTYWPKVCLIQIAGPDEARVIDPLADGLSMEPLFTLLRNRSVLKVFHAARQDLEIFTKLMGEVPAPLFDTQVAAMVCGFGDQVSYEQLAAKLAGAQIDKSSRFTDWARRPLSEKQVTYALSDVTHLRKAYEKLAARLEKSGRAHWLDAEMAILADPATYELPPENAWKRLKPRTTKPEYLAVLQAAAAWREVEARNRDIPRQRIIRDETLMEIAAHPPKAAEDLERMRGLSKGFAEGKMGAGLLAAIAAKLAGPKDGWPVVEREPELPRGIGPLVELLKVLLKMKCDEHDVAQKLVASSADLDRIAADDKAEVPAMEGWRRELFGNDALRLKHGELALAANGSKIKLVELKA</sequence>
<proteinExistence type="inferred from homology"/>
<evidence type="ECO:0000256" key="3">
    <source>
        <dbReference type="ARBA" id="ARBA00022722"/>
    </source>
</evidence>
<keyword evidence="5 6" id="KW-0269">Exonuclease</keyword>
<dbReference type="PANTHER" id="PTHR47649:SF1">
    <property type="entry name" value="RIBONUCLEASE D"/>
    <property type="match status" value="1"/>
</dbReference>
<evidence type="ECO:0000256" key="1">
    <source>
        <dbReference type="ARBA" id="ARBA00022490"/>
    </source>
</evidence>
<dbReference type="SMART" id="SM00474">
    <property type="entry name" value="35EXOc"/>
    <property type="match status" value="1"/>
</dbReference>
<dbReference type="Pfam" id="PF01612">
    <property type="entry name" value="DNA_pol_A_exo1"/>
    <property type="match status" value="1"/>
</dbReference>
<dbReference type="GO" id="GO:0033890">
    <property type="term" value="F:ribonuclease D activity"/>
    <property type="evidence" value="ECO:0007669"/>
    <property type="project" value="UniProtKB-EC"/>
</dbReference>
<keyword evidence="2 6" id="KW-0819">tRNA processing</keyword>
<dbReference type="EMBL" id="JBHRYJ010000003">
    <property type="protein sequence ID" value="MFC3676931.1"/>
    <property type="molecule type" value="Genomic_DNA"/>
</dbReference>
<evidence type="ECO:0000313" key="8">
    <source>
        <dbReference type="EMBL" id="MFC3676931.1"/>
    </source>
</evidence>
<dbReference type="Pfam" id="PF00570">
    <property type="entry name" value="HRDC"/>
    <property type="match status" value="1"/>
</dbReference>
<dbReference type="HAMAP" id="MF_01899">
    <property type="entry name" value="RNase_D"/>
    <property type="match status" value="1"/>
</dbReference>
<feature type="domain" description="HRDC" evidence="7">
    <location>
        <begin position="212"/>
        <end position="293"/>
    </location>
</feature>
<dbReference type="InterPro" id="IPR012337">
    <property type="entry name" value="RNaseH-like_sf"/>
</dbReference>
<comment type="subcellular location">
    <subcellularLocation>
        <location evidence="6">Cytoplasm</location>
    </subcellularLocation>
</comment>
<protein>
    <recommendedName>
        <fullName evidence="6">Ribonuclease D</fullName>
        <shortName evidence="6">RNase D</shortName>
        <ecNumber evidence="6">3.1.13.5</ecNumber>
    </recommendedName>
</protein>
<dbReference type="InterPro" id="IPR051086">
    <property type="entry name" value="RNase_D-like"/>
</dbReference>
<dbReference type="InterPro" id="IPR002121">
    <property type="entry name" value="HRDC_dom"/>
</dbReference>